<dbReference type="CDD" id="cd13183">
    <property type="entry name" value="FERM_C_FRMPD1_FRMPD3_FRMPD4"/>
    <property type="match status" value="1"/>
</dbReference>
<reference evidence="4 5" key="1">
    <citation type="journal article" date="2011" name="Genome Biol. Evol.">
        <title>Integration of the genetic map and genome assembly of fugu facilitates insights into distinct features of genome evolution in teleosts and mammals.</title>
        <authorList>
            <person name="Kai W."/>
            <person name="Kikuchi K."/>
            <person name="Tohari S."/>
            <person name="Chew A.K."/>
            <person name="Tay A."/>
            <person name="Fujiwara A."/>
            <person name="Hosoya S."/>
            <person name="Suetake H."/>
            <person name="Naruse K."/>
            <person name="Brenner S."/>
            <person name="Suzuki Y."/>
            <person name="Venkatesh B."/>
        </authorList>
    </citation>
    <scope>NUCLEOTIDE SEQUENCE [LARGE SCALE GENOMIC DNA]</scope>
</reference>
<dbReference type="SMART" id="SM00295">
    <property type="entry name" value="B41"/>
    <property type="match status" value="1"/>
</dbReference>
<feature type="compositionally biased region" description="Polar residues" evidence="1">
    <location>
        <begin position="787"/>
        <end position="802"/>
    </location>
</feature>
<feature type="region of interest" description="Disordered" evidence="1">
    <location>
        <begin position="541"/>
        <end position="624"/>
    </location>
</feature>
<dbReference type="Gene3D" id="2.30.42.10">
    <property type="match status" value="1"/>
</dbReference>
<feature type="compositionally biased region" description="Polar residues" evidence="1">
    <location>
        <begin position="1332"/>
        <end position="1342"/>
    </location>
</feature>
<feature type="region of interest" description="Disordered" evidence="1">
    <location>
        <begin position="1053"/>
        <end position="1125"/>
    </location>
</feature>
<feature type="compositionally biased region" description="Polar residues" evidence="1">
    <location>
        <begin position="1057"/>
        <end position="1077"/>
    </location>
</feature>
<feature type="compositionally biased region" description="Low complexity" evidence="1">
    <location>
        <begin position="1101"/>
        <end position="1113"/>
    </location>
</feature>
<dbReference type="PROSITE" id="PS50057">
    <property type="entry name" value="FERM_3"/>
    <property type="match status" value="1"/>
</dbReference>
<dbReference type="PANTHER" id="PTHR46221:SF2">
    <property type="entry name" value="FERM AND PDZ DOMAIN-CONTAINING PROTEIN 1"/>
    <property type="match status" value="1"/>
</dbReference>
<dbReference type="CDD" id="cd14473">
    <property type="entry name" value="FERM_B-lobe"/>
    <property type="match status" value="1"/>
</dbReference>
<dbReference type="InterPro" id="IPR036034">
    <property type="entry name" value="PDZ_sf"/>
</dbReference>
<dbReference type="SUPFAM" id="SSF54236">
    <property type="entry name" value="Ubiquitin-like"/>
    <property type="match status" value="1"/>
</dbReference>
<dbReference type="InterPro" id="IPR035963">
    <property type="entry name" value="FERM_2"/>
</dbReference>
<dbReference type="FunFam" id="2.30.29.30:FF:000066">
    <property type="entry name" value="FERM and PDZ domain-containing protein 4"/>
    <property type="match status" value="1"/>
</dbReference>
<feature type="compositionally biased region" description="Low complexity" evidence="1">
    <location>
        <begin position="494"/>
        <end position="509"/>
    </location>
</feature>
<organism evidence="4 5">
    <name type="scientific">Takifugu rubripes</name>
    <name type="common">Japanese pufferfish</name>
    <name type="synonym">Fugu rubripes</name>
    <dbReference type="NCBI Taxonomy" id="31033"/>
    <lineage>
        <taxon>Eukaryota</taxon>
        <taxon>Metazoa</taxon>
        <taxon>Chordata</taxon>
        <taxon>Craniata</taxon>
        <taxon>Vertebrata</taxon>
        <taxon>Euteleostomi</taxon>
        <taxon>Actinopterygii</taxon>
        <taxon>Neopterygii</taxon>
        <taxon>Teleostei</taxon>
        <taxon>Neoteleostei</taxon>
        <taxon>Acanthomorphata</taxon>
        <taxon>Eupercaria</taxon>
        <taxon>Tetraodontiformes</taxon>
        <taxon>Tetradontoidea</taxon>
        <taxon>Tetraodontidae</taxon>
        <taxon>Takifugu</taxon>
    </lineage>
</organism>
<dbReference type="GeneTree" id="ENSGT00950000183035"/>
<keyword evidence="5" id="KW-1185">Reference proteome</keyword>
<dbReference type="SUPFAM" id="SSF50156">
    <property type="entry name" value="PDZ domain-like"/>
    <property type="match status" value="1"/>
</dbReference>
<feature type="domain" description="PDZ" evidence="3">
    <location>
        <begin position="26"/>
        <end position="70"/>
    </location>
</feature>
<feature type="domain" description="FERM" evidence="2">
    <location>
        <begin position="114"/>
        <end position="428"/>
    </location>
</feature>
<feature type="compositionally biased region" description="Low complexity" evidence="1">
    <location>
        <begin position="577"/>
        <end position="586"/>
    </location>
</feature>
<dbReference type="OMA" id="WFSGCER"/>
<dbReference type="Gene3D" id="2.30.29.30">
    <property type="entry name" value="Pleckstrin-homology domain (PH domain)/Phosphotyrosine-binding domain (PTB)"/>
    <property type="match status" value="1"/>
</dbReference>
<dbReference type="PANTHER" id="PTHR46221">
    <property type="entry name" value="FERM AND PDZ DOMAIN-CONTAINING PROTEIN FAMILY MEMBER"/>
    <property type="match status" value="1"/>
</dbReference>
<accession>A0A674NQP8</accession>
<dbReference type="InterPro" id="IPR041779">
    <property type="entry name" value="FRMPD1/3/4_FERM_C"/>
</dbReference>
<evidence type="ECO:0000313" key="4">
    <source>
        <dbReference type="Ensembl" id="ENSTRUP00000075639.1"/>
    </source>
</evidence>
<feature type="compositionally biased region" description="Acidic residues" evidence="1">
    <location>
        <begin position="1284"/>
        <end position="1294"/>
    </location>
</feature>
<sequence length="1748" mass="189262">MLCRDRVADGKAAESSLPWMTSQGRSVCPGGPADGRLVSGDQLVKINNVAVDDLTPEQAAEIIRSPPTAVGPKSSFITPEKRAKLRSNPVKVHFAEEVEVNGHAQGNSLLFLPNVLKVYLENGQTKAFKFEPSTTVKDIVMTLKEKLSLSRIEHFALALEQQPGVTKLLLLHDEERIEQVVQKKEARDYRCLFRVCFMPKNLHSLLDQDPATFMYLYLQGVNDVLQERFAVEMRCNTALRLAALHIQERLANCGQSPKTNLKTLTKTWSIDNFVSSTLLRNMREKELRKAIGYHMKKSQSQHDPKQRGLSVDQARINYLEELSELKSFGGKSFSATMMLQDRESMVTLLVGARYGVSQVVNHKLSILSTLTEFSSITRIELLPESDKVSLVKIYLQDIKPITLLLESVAAKDMSCLIAGYCRLFVDPTLNIFPWIDDAKKHRVSAEEGAEICQNSVSNSSEVDSDSSDLDMEPLVAQVSQDEKPRPQVKLGSGEEAPVAEELPPASEASDSCRSDSHVLTSPSSDSLDALEEDDLLSCSSSAPLKLHHHPPTHAQPHLLAPPPPHSHPLIQDAAPDRGASGAQRSGQGAGPQRRKVRKEPDELAKTSGEGAGGHSVSLSPSPNTDCVFNFDRGDTRCYYNLCSNITPDSPRSLSHPQQDPASEWEGGGRELEPIPILQPPPGFGDSSSDDEFFDARDGFTSPEDPTSGAKSRGAFSLLVSQRTHAPVQGISEEGGARETVYKLRRRSRKRRSFVDSEYTSRVSFPQPDPERPPGDDAHVLSLDPEPSEQTENPSPTVSSLTHSEGEPSQLESKPILSKASLRGQAPPPGLGIHGQSREPQLTCQTRKREMEMEPDSMESKSVTATVKVAPPTITVVRCRVDPDGKECSDRRGDGKEEAGGLENSRKDSVEGEKRESSCEPGLFPSHMFLPNVSVEEEKKEVEKLAIIRTFIGAEPEPEALTSTDTDKEGRNGLLGAQLVTLEQNEQEEAAATAEQSAPLSPPPPPPPPSSPVPPGVRKEGVEQMCLPNSTELSVWRARKAQFHLEVTTIAGEDGTINVPSPTLTNSDEITDSNNSDNVFEDEEAGNSLNANSGESRGDRSGTGTSSATAGTDEPLPAPHTEPQTRMNQFTRDYDRAIHSITAKLGAATNATSPTFYSGTKLKSEPTTESVSHENLERLRSVGSLTALVAAPSLTKVAEDVDPPPPTRFLFQTCSPSFMGRLSASTLRGKIQQLPLYLSKSQESLNQAGAGRSPAEHQDTGENVGITITDVDDVTKTIDLELDTSAESVDSDDSDTTLTGSEVDGECFMDTTSSNSPLPVQMEPKSQHVYTGPSRNTPGPITQPPASIVNSFYRDNSGPKLDTPGPVKTFPSSPVVVTTQNMNGPGLPFHRQAQTVKRTSSDRPLAGLCSLGGQTSDASKPSSPDCRVFTICEDSSQAPAVLDPSPPLEPEPGCNSLLASGCESMVERVQVPLDACGCPAVYTNCFGSTESFDEELTVFEFSCRSQNSVTQACGAVPLMASSPIPSLISTSSSISPFFPPSGLFSSSACELSPLLSPLSDASAPPLSGPQRDALGRLGQQCYPEPPAGFQVLRLDVDQLLSILETNSTERCVAARHPREFCPAHFTENKRVLQVEARRLMSGCQKVVGGEQSPGEMLHSLAESFRTLVDLAGTCLLFSGCDRCDRRNTEAVAGLADVARSFRDFCLAAERVSSRRSCQDLSMKLLAKQCTALTASVFCLTQLFRTLTAL</sequence>
<reference evidence="4" key="3">
    <citation type="submission" date="2025-09" db="UniProtKB">
        <authorList>
            <consortium name="Ensembl"/>
        </authorList>
    </citation>
    <scope>IDENTIFICATION</scope>
</reference>
<feature type="compositionally biased region" description="Low complexity" evidence="1">
    <location>
        <begin position="989"/>
        <end position="998"/>
    </location>
</feature>
<feature type="region of interest" description="Disordered" evidence="1">
    <location>
        <begin position="985"/>
        <end position="1018"/>
    </location>
</feature>
<evidence type="ECO:0000259" key="2">
    <source>
        <dbReference type="PROSITE" id="PS50057"/>
    </source>
</evidence>
<dbReference type="InterPro" id="IPR014352">
    <property type="entry name" value="FERM/acyl-CoA-bd_prot_sf"/>
</dbReference>
<proteinExistence type="predicted"/>
<feature type="compositionally biased region" description="Pro residues" evidence="1">
    <location>
        <begin position="999"/>
        <end position="1014"/>
    </location>
</feature>
<dbReference type="InterPro" id="IPR000299">
    <property type="entry name" value="FERM_domain"/>
</dbReference>
<evidence type="ECO:0008006" key="6">
    <source>
        <dbReference type="Google" id="ProtNLM"/>
    </source>
</evidence>
<gene>
    <name evidence="4" type="primary">LOC101070862</name>
</gene>
<dbReference type="InterPro" id="IPR019748">
    <property type="entry name" value="FERM_central"/>
</dbReference>
<feature type="compositionally biased region" description="Polar residues" evidence="1">
    <location>
        <begin position="646"/>
        <end position="660"/>
    </location>
</feature>
<feature type="compositionally biased region" description="Basic and acidic residues" evidence="1">
    <location>
        <begin position="768"/>
        <end position="778"/>
    </location>
</feature>
<evidence type="ECO:0000313" key="5">
    <source>
        <dbReference type="Proteomes" id="UP000005226"/>
    </source>
</evidence>
<dbReference type="InterPro" id="IPR029071">
    <property type="entry name" value="Ubiquitin-like_domsf"/>
</dbReference>
<dbReference type="Gene3D" id="1.20.80.10">
    <property type="match status" value="1"/>
</dbReference>
<feature type="compositionally biased region" description="Basic residues" evidence="1">
    <location>
        <begin position="742"/>
        <end position="751"/>
    </location>
</feature>
<dbReference type="Proteomes" id="UP000005226">
    <property type="component" value="Chromosome 17"/>
</dbReference>
<dbReference type="SUPFAM" id="SSF50729">
    <property type="entry name" value="PH domain-like"/>
    <property type="match status" value="1"/>
</dbReference>
<dbReference type="Pfam" id="PF21989">
    <property type="entry name" value="RA_2"/>
    <property type="match status" value="1"/>
</dbReference>
<dbReference type="InParanoid" id="A0A674NQP8"/>
<feature type="region of interest" description="Disordered" evidence="1">
    <location>
        <begin position="1284"/>
        <end position="1342"/>
    </location>
</feature>
<dbReference type="InterPro" id="IPR001478">
    <property type="entry name" value="PDZ"/>
</dbReference>
<dbReference type="Pfam" id="PF00373">
    <property type="entry name" value="FERM_M"/>
    <property type="match status" value="1"/>
</dbReference>
<dbReference type="InterPro" id="IPR019749">
    <property type="entry name" value="Band_41_domain"/>
</dbReference>
<dbReference type="FunCoup" id="A0A674NQP8">
    <property type="interactions" value="1203"/>
</dbReference>
<protein>
    <recommendedName>
        <fullName evidence="6">FERM and PDZ domain-containing protein 1</fullName>
    </recommendedName>
</protein>
<dbReference type="Ensembl" id="ENSTRUT00000086687.1">
    <property type="protein sequence ID" value="ENSTRUP00000075639.1"/>
    <property type="gene ID" value="ENSTRUG00000032628.1"/>
</dbReference>
<feature type="compositionally biased region" description="Basic and acidic residues" evidence="1">
    <location>
        <begin position="882"/>
        <end position="917"/>
    </location>
</feature>
<dbReference type="SUPFAM" id="SSF47031">
    <property type="entry name" value="Second domain of FERM"/>
    <property type="match status" value="1"/>
</dbReference>
<name>A0A674NQP8_TAKRU</name>
<dbReference type="InterPro" id="IPR011993">
    <property type="entry name" value="PH-like_dom_sf"/>
</dbReference>
<reference evidence="4" key="2">
    <citation type="submission" date="2025-08" db="UniProtKB">
        <authorList>
            <consortium name="Ensembl"/>
        </authorList>
    </citation>
    <scope>IDENTIFICATION</scope>
</reference>
<dbReference type="PROSITE" id="PS50106">
    <property type="entry name" value="PDZ"/>
    <property type="match status" value="1"/>
</dbReference>
<evidence type="ECO:0000256" key="1">
    <source>
        <dbReference type="SAM" id="MobiDB-lite"/>
    </source>
</evidence>
<evidence type="ECO:0000259" key="3">
    <source>
        <dbReference type="PROSITE" id="PS50106"/>
    </source>
</evidence>
<dbReference type="Gene3D" id="3.10.20.90">
    <property type="entry name" value="Phosphatidylinositol 3-kinase Catalytic Subunit, Chain A, domain 1"/>
    <property type="match status" value="1"/>
</dbReference>
<feature type="region of interest" description="Disordered" evidence="1">
    <location>
        <begin position="882"/>
        <end position="926"/>
    </location>
</feature>
<feature type="region of interest" description="Disordered" evidence="1">
    <location>
        <begin position="646"/>
        <end position="864"/>
    </location>
</feature>
<feature type="region of interest" description="Disordered" evidence="1">
    <location>
        <begin position="476"/>
        <end position="527"/>
    </location>
</feature>